<reference evidence="8 9" key="1">
    <citation type="submission" date="2017-01" db="EMBL/GenBank/DDBJ databases">
        <title>Genome analysis of Paenibacillus selenitrireducens ES3-24.</title>
        <authorList>
            <person name="Xu D."/>
            <person name="Yao R."/>
            <person name="Zheng S."/>
        </authorList>
    </citation>
    <scope>NUCLEOTIDE SEQUENCE [LARGE SCALE GENOMIC DNA]</scope>
    <source>
        <strain evidence="8 9">ES3-24</strain>
    </source>
</reference>
<evidence type="ECO:0000259" key="7">
    <source>
        <dbReference type="PROSITE" id="PS50110"/>
    </source>
</evidence>
<dbReference type="PRINTS" id="PR00038">
    <property type="entry name" value="HTHLUXR"/>
</dbReference>
<dbReference type="STRING" id="1324314.BVG16_20705"/>
<evidence type="ECO:0000256" key="2">
    <source>
        <dbReference type="ARBA" id="ARBA00023015"/>
    </source>
</evidence>
<dbReference type="SMART" id="SM00448">
    <property type="entry name" value="REC"/>
    <property type="match status" value="1"/>
</dbReference>
<evidence type="ECO:0000313" key="8">
    <source>
        <dbReference type="EMBL" id="OPA75752.1"/>
    </source>
</evidence>
<feature type="domain" description="HTH luxR-type" evidence="6">
    <location>
        <begin position="150"/>
        <end position="215"/>
    </location>
</feature>
<keyword evidence="3 8" id="KW-0238">DNA-binding</keyword>
<dbReference type="CDD" id="cd17535">
    <property type="entry name" value="REC_NarL-like"/>
    <property type="match status" value="1"/>
</dbReference>
<dbReference type="InterPro" id="IPR000792">
    <property type="entry name" value="Tscrpt_reg_LuxR_C"/>
</dbReference>
<dbReference type="EMBL" id="MSZX01000008">
    <property type="protein sequence ID" value="OPA75752.1"/>
    <property type="molecule type" value="Genomic_DNA"/>
</dbReference>
<evidence type="ECO:0000256" key="1">
    <source>
        <dbReference type="ARBA" id="ARBA00022553"/>
    </source>
</evidence>
<accession>A0A1T2X7E0</accession>
<dbReference type="GO" id="GO:0000160">
    <property type="term" value="P:phosphorelay signal transduction system"/>
    <property type="evidence" value="ECO:0007669"/>
    <property type="project" value="InterPro"/>
</dbReference>
<dbReference type="PROSITE" id="PS50110">
    <property type="entry name" value="RESPONSE_REGULATORY"/>
    <property type="match status" value="1"/>
</dbReference>
<dbReference type="Pfam" id="PF00072">
    <property type="entry name" value="Response_reg"/>
    <property type="match status" value="1"/>
</dbReference>
<dbReference type="PANTHER" id="PTHR43214">
    <property type="entry name" value="TWO-COMPONENT RESPONSE REGULATOR"/>
    <property type="match status" value="1"/>
</dbReference>
<dbReference type="SMART" id="SM00421">
    <property type="entry name" value="HTH_LUXR"/>
    <property type="match status" value="1"/>
</dbReference>
<comment type="caution">
    <text evidence="8">The sequence shown here is derived from an EMBL/GenBank/DDBJ whole genome shotgun (WGS) entry which is preliminary data.</text>
</comment>
<dbReference type="SUPFAM" id="SSF52172">
    <property type="entry name" value="CheY-like"/>
    <property type="match status" value="1"/>
</dbReference>
<dbReference type="Proteomes" id="UP000190188">
    <property type="component" value="Unassembled WGS sequence"/>
</dbReference>
<evidence type="ECO:0000256" key="3">
    <source>
        <dbReference type="ARBA" id="ARBA00023125"/>
    </source>
</evidence>
<evidence type="ECO:0000256" key="4">
    <source>
        <dbReference type="ARBA" id="ARBA00023163"/>
    </source>
</evidence>
<evidence type="ECO:0000256" key="5">
    <source>
        <dbReference type="PROSITE-ProRule" id="PRU00169"/>
    </source>
</evidence>
<dbReference type="GO" id="GO:0003677">
    <property type="term" value="F:DNA binding"/>
    <property type="evidence" value="ECO:0007669"/>
    <property type="project" value="UniProtKB-KW"/>
</dbReference>
<organism evidence="8 9">
    <name type="scientific">Paenibacillus selenitireducens</name>
    <dbReference type="NCBI Taxonomy" id="1324314"/>
    <lineage>
        <taxon>Bacteria</taxon>
        <taxon>Bacillati</taxon>
        <taxon>Bacillota</taxon>
        <taxon>Bacilli</taxon>
        <taxon>Bacillales</taxon>
        <taxon>Paenibacillaceae</taxon>
        <taxon>Paenibacillus</taxon>
    </lineage>
</organism>
<dbReference type="InterPro" id="IPR058245">
    <property type="entry name" value="NreC/VraR/RcsB-like_REC"/>
</dbReference>
<evidence type="ECO:0000313" key="9">
    <source>
        <dbReference type="Proteomes" id="UP000190188"/>
    </source>
</evidence>
<keyword evidence="4" id="KW-0804">Transcription</keyword>
<proteinExistence type="predicted"/>
<keyword evidence="2" id="KW-0805">Transcription regulation</keyword>
<keyword evidence="9" id="KW-1185">Reference proteome</keyword>
<sequence length="218" mass="24266">MAVIRVFLVEDDVDWRVGLSAYLAKQSDMEVVGTASNAEEAILLAPVLAPDVILMDIMLVGSMEGITLTAEISSRCQAQIIMLSSLTEKQVIFEAFKAGAVNYLVKSAFQDIPDAIRQAHASNSPIDARVADQIREEFRRLKQLEREYEVKQMKDLITPTEIQVLSMIDKGYTQTQIADKFVVSIRTVKNHVSHILKKLQGKSSKEAAQKAKDLGLFK</sequence>
<dbReference type="InterPro" id="IPR011006">
    <property type="entry name" value="CheY-like_superfamily"/>
</dbReference>
<dbReference type="Pfam" id="PF00196">
    <property type="entry name" value="GerE"/>
    <property type="match status" value="1"/>
</dbReference>
<dbReference type="AlphaFoldDB" id="A0A1T2X7E0"/>
<dbReference type="CDD" id="cd06170">
    <property type="entry name" value="LuxR_C_like"/>
    <property type="match status" value="1"/>
</dbReference>
<protein>
    <submittedName>
        <fullName evidence="8">DNA-binding response regulator</fullName>
    </submittedName>
</protein>
<keyword evidence="1 5" id="KW-0597">Phosphoprotein</keyword>
<dbReference type="Gene3D" id="3.40.50.2300">
    <property type="match status" value="1"/>
</dbReference>
<evidence type="ECO:0000259" key="6">
    <source>
        <dbReference type="PROSITE" id="PS50043"/>
    </source>
</evidence>
<dbReference type="RefSeq" id="WP_078501084.1">
    <property type="nucleotide sequence ID" value="NZ_MSZX01000008.1"/>
</dbReference>
<dbReference type="InterPro" id="IPR039420">
    <property type="entry name" value="WalR-like"/>
</dbReference>
<dbReference type="PROSITE" id="PS50043">
    <property type="entry name" value="HTH_LUXR_2"/>
    <property type="match status" value="1"/>
</dbReference>
<gene>
    <name evidence="8" type="ORF">BVG16_20705</name>
</gene>
<dbReference type="GO" id="GO:0006355">
    <property type="term" value="P:regulation of DNA-templated transcription"/>
    <property type="evidence" value="ECO:0007669"/>
    <property type="project" value="InterPro"/>
</dbReference>
<feature type="domain" description="Response regulatory" evidence="7">
    <location>
        <begin position="5"/>
        <end position="121"/>
    </location>
</feature>
<dbReference type="InterPro" id="IPR001789">
    <property type="entry name" value="Sig_transdc_resp-reg_receiver"/>
</dbReference>
<name>A0A1T2X7E0_9BACL</name>
<dbReference type="OrthoDB" id="192836at2"/>
<feature type="modified residue" description="4-aspartylphosphate" evidence="5">
    <location>
        <position position="56"/>
    </location>
</feature>